<evidence type="ECO:0000313" key="2">
    <source>
        <dbReference type="EMBL" id="KAJ6820237.1"/>
    </source>
</evidence>
<proteinExistence type="predicted"/>
<keyword evidence="3" id="KW-1185">Reference proteome</keyword>
<feature type="region of interest" description="Disordered" evidence="1">
    <location>
        <begin position="24"/>
        <end position="160"/>
    </location>
</feature>
<comment type="caution">
    <text evidence="2">The sequence shown here is derived from an EMBL/GenBank/DDBJ whole genome shotgun (WGS) entry which is preliminary data.</text>
</comment>
<feature type="region of interest" description="Disordered" evidence="1">
    <location>
        <begin position="224"/>
        <end position="254"/>
    </location>
</feature>
<name>A0AAX6FVC5_IRIPA</name>
<feature type="compositionally biased region" description="Low complexity" evidence="1">
    <location>
        <begin position="238"/>
        <end position="250"/>
    </location>
</feature>
<feature type="compositionally biased region" description="Pro residues" evidence="1">
    <location>
        <begin position="52"/>
        <end position="72"/>
    </location>
</feature>
<protein>
    <submittedName>
        <fullName evidence="2">Basic proline-rich protein-like</fullName>
    </submittedName>
</protein>
<dbReference type="AlphaFoldDB" id="A0AAX6FVC5"/>
<reference evidence="2" key="2">
    <citation type="submission" date="2023-04" db="EMBL/GenBank/DDBJ databases">
        <authorList>
            <person name="Bruccoleri R.E."/>
            <person name="Oakeley E.J."/>
            <person name="Faust A.-M."/>
            <person name="Dessus-Babus S."/>
            <person name="Altorfer M."/>
            <person name="Burckhardt D."/>
            <person name="Oertli M."/>
            <person name="Naumann U."/>
            <person name="Petersen F."/>
            <person name="Wong J."/>
        </authorList>
    </citation>
    <scope>NUCLEOTIDE SEQUENCE</scope>
    <source>
        <strain evidence="2">GSM-AAB239-AS_SAM_17_03QT</strain>
        <tissue evidence="2">Leaf</tissue>
    </source>
</reference>
<organism evidence="2 3">
    <name type="scientific">Iris pallida</name>
    <name type="common">Sweet iris</name>
    <dbReference type="NCBI Taxonomy" id="29817"/>
    <lineage>
        <taxon>Eukaryota</taxon>
        <taxon>Viridiplantae</taxon>
        <taxon>Streptophyta</taxon>
        <taxon>Embryophyta</taxon>
        <taxon>Tracheophyta</taxon>
        <taxon>Spermatophyta</taxon>
        <taxon>Magnoliopsida</taxon>
        <taxon>Liliopsida</taxon>
        <taxon>Asparagales</taxon>
        <taxon>Iridaceae</taxon>
        <taxon>Iridoideae</taxon>
        <taxon>Irideae</taxon>
        <taxon>Iris</taxon>
    </lineage>
</organism>
<accession>A0AAX6FVC5</accession>
<evidence type="ECO:0000313" key="3">
    <source>
        <dbReference type="Proteomes" id="UP001140949"/>
    </source>
</evidence>
<evidence type="ECO:0000256" key="1">
    <source>
        <dbReference type="SAM" id="MobiDB-lite"/>
    </source>
</evidence>
<reference evidence="2" key="1">
    <citation type="journal article" date="2023" name="GigaByte">
        <title>Genome assembly of the bearded iris, Iris pallida Lam.</title>
        <authorList>
            <person name="Bruccoleri R.E."/>
            <person name="Oakeley E.J."/>
            <person name="Faust A.M.E."/>
            <person name="Altorfer M."/>
            <person name="Dessus-Babus S."/>
            <person name="Burckhardt D."/>
            <person name="Oertli M."/>
            <person name="Naumann U."/>
            <person name="Petersen F."/>
            <person name="Wong J."/>
        </authorList>
    </citation>
    <scope>NUCLEOTIDE SEQUENCE</scope>
    <source>
        <strain evidence="2">GSM-AAB239-AS_SAM_17_03QT</strain>
    </source>
</reference>
<gene>
    <name evidence="2" type="ORF">M6B38_398150</name>
</gene>
<feature type="compositionally biased region" description="Pro residues" evidence="1">
    <location>
        <begin position="83"/>
        <end position="129"/>
    </location>
</feature>
<dbReference type="Proteomes" id="UP001140949">
    <property type="component" value="Unassembled WGS sequence"/>
</dbReference>
<dbReference type="EMBL" id="JANAVB010025794">
    <property type="protein sequence ID" value="KAJ6820237.1"/>
    <property type="molecule type" value="Genomic_DNA"/>
</dbReference>
<sequence>MALTPASPSLHAAAFLPLPCLLGGGPPLPSFLGSPRRRKPSPLPLGESPSASGPPTPLGFPPPLSLLGPPTPLGFSSPSDPLGTPPPVHLGTPPLSPLGPPTPPSGSPPAEPPRLPPPPSSQAPPPEGSPPTVAAPSKPTLSAVASPPPRPAVAPQTASSWARVGEGALWTRRRSRRLRSGTVGPILARAEDEGDWWGRMDLDPQRTRWWLGEMPALGSMMATGDASGVGGSRQQRPGGAASASASDLGRSGLGGSVVGVTRSCRRVLAGTRA</sequence>